<gene>
    <name evidence="1" type="ORF">C4532_18730</name>
</gene>
<dbReference type="InterPro" id="IPR023170">
    <property type="entry name" value="HhH_base_excis_C"/>
</dbReference>
<dbReference type="NCBIfam" id="TIGR02757">
    <property type="entry name" value="TIGR02757 family protein"/>
    <property type="match status" value="1"/>
</dbReference>
<name>A0A419EP42_9BACT</name>
<comment type="caution">
    <text evidence="1">The sequence shown here is derived from an EMBL/GenBank/DDBJ whole genome shotgun (WGS) entry which is preliminary data.</text>
</comment>
<dbReference type="GO" id="GO:0003824">
    <property type="term" value="F:catalytic activity"/>
    <property type="evidence" value="ECO:0007669"/>
    <property type="project" value="InterPro"/>
</dbReference>
<accession>A0A419EP42</accession>
<reference evidence="1 2" key="1">
    <citation type="journal article" date="2017" name="ISME J.">
        <title>Energy and carbon metabolisms in a deep terrestrial subsurface fluid microbial community.</title>
        <authorList>
            <person name="Momper L."/>
            <person name="Jungbluth S.P."/>
            <person name="Lee M.D."/>
            <person name="Amend J.P."/>
        </authorList>
    </citation>
    <scope>NUCLEOTIDE SEQUENCE [LARGE SCALE GENOMIC DNA]</scope>
    <source>
        <strain evidence="1">SURF_17</strain>
    </source>
</reference>
<organism evidence="1 2">
    <name type="scientific">Candidatus Abyssobacteria bacterium SURF_17</name>
    <dbReference type="NCBI Taxonomy" id="2093361"/>
    <lineage>
        <taxon>Bacteria</taxon>
        <taxon>Pseudomonadati</taxon>
        <taxon>Candidatus Hydrogenedentota</taxon>
        <taxon>Candidatus Abyssobacteria</taxon>
    </lineage>
</organism>
<dbReference type="Gene3D" id="1.10.1670.10">
    <property type="entry name" value="Helix-hairpin-Helix base-excision DNA repair enzymes (C-terminal)"/>
    <property type="match status" value="1"/>
</dbReference>
<dbReference type="Proteomes" id="UP000285961">
    <property type="component" value="Unassembled WGS sequence"/>
</dbReference>
<protein>
    <submittedName>
        <fullName evidence="1">TIGR02757 family protein</fullName>
    </submittedName>
</protein>
<dbReference type="GO" id="GO:0006281">
    <property type="term" value="P:DNA repair"/>
    <property type="evidence" value="ECO:0007669"/>
    <property type="project" value="InterPro"/>
</dbReference>
<sequence length="299" mass="34056">MACMMRNTNANVLLLKERLDALYRTYGGEYLGTDPLMFLHRYEDPEDIEVVGLVCSAFAYGQVKSIQSTLSRILEVMGKHPARYAREFDVRARARDFAGIKHRFNRPVDIVLLIYYIKQMFERSGSIGEFFRMGYTPDTPTIEGALYSFVEGVLSLDCTPVYPGGRLPKDARVRFFFPSPSSGSACKRLNLYLRWMVRRDGGLDFGLWDFVMPSQLVVPVDTHIARICTRIGLTSRRAAGWRMALEITESLKKLDAYDPVKYDFALCRLGILDKCPAVPQTRTCAACDIRCLCTHVRRT</sequence>
<evidence type="ECO:0000313" key="1">
    <source>
        <dbReference type="EMBL" id="RJP64780.1"/>
    </source>
</evidence>
<evidence type="ECO:0000313" key="2">
    <source>
        <dbReference type="Proteomes" id="UP000285961"/>
    </source>
</evidence>
<dbReference type="InterPro" id="IPR011257">
    <property type="entry name" value="DNA_glycosylase"/>
</dbReference>
<dbReference type="EMBL" id="QZKI01000135">
    <property type="protein sequence ID" value="RJP64780.1"/>
    <property type="molecule type" value="Genomic_DNA"/>
</dbReference>
<dbReference type="InterPro" id="IPR014127">
    <property type="entry name" value="CHP02757"/>
</dbReference>
<dbReference type="SUPFAM" id="SSF48150">
    <property type="entry name" value="DNA-glycosylase"/>
    <property type="match status" value="1"/>
</dbReference>
<dbReference type="Pfam" id="PF09674">
    <property type="entry name" value="DUF2400"/>
    <property type="match status" value="1"/>
</dbReference>
<proteinExistence type="predicted"/>
<dbReference type="AlphaFoldDB" id="A0A419EP42"/>